<comment type="caution">
    <text evidence="9">The sequence shown here is derived from an EMBL/GenBank/DDBJ whole genome shotgun (WGS) entry which is preliminary data.</text>
</comment>
<evidence type="ECO:0000256" key="4">
    <source>
        <dbReference type="ARBA" id="ARBA00022692"/>
    </source>
</evidence>
<evidence type="ECO:0000256" key="6">
    <source>
        <dbReference type="ARBA" id="ARBA00023136"/>
    </source>
</evidence>
<dbReference type="GeneID" id="300654636"/>
<evidence type="ECO:0000256" key="5">
    <source>
        <dbReference type="ARBA" id="ARBA00022989"/>
    </source>
</evidence>
<dbReference type="GO" id="GO:0031460">
    <property type="term" value="P:glycine betaine transport"/>
    <property type="evidence" value="ECO:0007669"/>
    <property type="project" value="TreeGrafter"/>
</dbReference>
<comment type="similarity">
    <text evidence="7">Belongs to the binding-protein-dependent transport system permease family.</text>
</comment>
<feature type="transmembrane region" description="Helical" evidence="7">
    <location>
        <begin position="249"/>
        <end position="266"/>
    </location>
</feature>
<protein>
    <submittedName>
        <fullName evidence="9">ABC transporter permease subunit</fullName>
    </submittedName>
</protein>
<feature type="transmembrane region" description="Helical" evidence="7">
    <location>
        <begin position="94"/>
        <end position="117"/>
    </location>
</feature>
<keyword evidence="2 7" id="KW-0813">Transport</keyword>
<dbReference type="OrthoDB" id="9815258at2"/>
<organism evidence="9 10">
    <name type="scientific">Pyruvatibacter mobilis</name>
    <dbReference type="NCBI Taxonomy" id="1712261"/>
    <lineage>
        <taxon>Bacteria</taxon>
        <taxon>Pseudomonadati</taxon>
        <taxon>Pseudomonadota</taxon>
        <taxon>Alphaproteobacteria</taxon>
        <taxon>Hyphomicrobiales</taxon>
        <taxon>Parvibaculaceae</taxon>
        <taxon>Pyruvatibacter</taxon>
    </lineage>
</organism>
<evidence type="ECO:0000313" key="10">
    <source>
        <dbReference type="Proteomes" id="UP000470384"/>
    </source>
</evidence>
<dbReference type="GO" id="GO:0043190">
    <property type="term" value="C:ATP-binding cassette (ABC) transporter complex"/>
    <property type="evidence" value="ECO:0007669"/>
    <property type="project" value="TreeGrafter"/>
</dbReference>
<keyword evidence="5 7" id="KW-1133">Transmembrane helix</keyword>
<feature type="transmembrane region" description="Helical" evidence="7">
    <location>
        <begin position="218"/>
        <end position="237"/>
    </location>
</feature>
<evidence type="ECO:0000313" key="9">
    <source>
        <dbReference type="EMBL" id="NBG95929.1"/>
    </source>
</evidence>
<comment type="subcellular location">
    <subcellularLocation>
        <location evidence="1 7">Cell membrane</location>
        <topology evidence="1 7">Multi-pass membrane protein</topology>
    </subcellularLocation>
</comment>
<dbReference type="InterPro" id="IPR035906">
    <property type="entry name" value="MetI-like_sf"/>
</dbReference>
<evidence type="ECO:0000256" key="3">
    <source>
        <dbReference type="ARBA" id="ARBA00022475"/>
    </source>
</evidence>
<evidence type="ECO:0000256" key="2">
    <source>
        <dbReference type="ARBA" id="ARBA00022448"/>
    </source>
</evidence>
<dbReference type="FunFam" id="1.10.3720.10:FF:000001">
    <property type="entry name" value="Glycine betaine ABC transporter, permease"/>
    <property type="match status" value="1"/>
</dbReference>
<dbReference type="PANTHER" id="PTHR47737">
    <property type="entry name" value="GLYCINE BETAINE/PROLINE BETAINE TRANSPORT SYSTEM PERMEASE PROTEIN PROW"/>
    <property type="match status" value="1"/>
</dbReference>
<dbReference type="GO" id="GO:0015226">
    <property type="term" value="F:carnitine transmembrane transporter activity"/>
    <property type="evidence" value="ECO:0007669"/>
    <property type="project" value="TreeGrafter"/>
</dbReference>
<dbReference type="RefSeq" id="WP_160587794.1">
    <property type="nucleotide sequence ID" value="NZ_BMHN01000001.1"/>
</dbReference>
<sequence>MFPDFGTPLRDWANAALDTLIIEHGDAFDAVSDALLWVFLQVEGPIRALPPWLVLAATALAAFGASRRLWPTLLAPAGLWFIGTLGVWDEAMQSFAIVLVSVIFCAIAGVPLGIAMAKSQRVRSAISPLLDLMQTIPSFVYLIPVAMLLGLGKVPAILATIIYALPPLARLTELGLRQIEPELLEAADAFGATAAQRLTSVELPLAVPSILQGINQTTMMALAMVVVASMIGAPGLGQTVLEGLQRADVGTGLIGGTAIVILAIVLDRITQAFGARKLASGQETAP</sequence>
<accession>A0A845QC01</accession>
<name>A0A845QC01_9HYPH</name>
<proteinExistence type="inferred from homology"/>
<dbReference type="Pfam" id="PF00528">
    <property type="entry name" value="BPD_transp_1"/>
    <property type="match status" value="1"/>
</dbReference>
<gene>
    <name evidence="9" type="ORF">GTQ45_09310</name>
</gene>
<evidence type="ECO:0000259" key="8">
    <source>
        <dbReference type="PROSITE" id="PS50928"/>
    </source>
</evidence>
<feature type="domain" description="ABC transmembrane type-1" evidence="8">
    <location>
        <begin position="91"/>
        <end position="270"/>
    </location>
</feature>
<keyword evidence="10" id="KW-1185">Reference proteome</keyword>
<keyword evidence="3" id="KW-1003">Cell membrane</keyword>
<dbReference type="AlphaFoldDB" id="A0A845QC01"/>
<dbReference type="PANTHER" id="PTHR47737:SF1">
    <property type="entry name" value="GLYCINE BETAINE_PROLINE BETAINE TRANSPORT SYSTEM PERMEASE PROTEIN PROW"/>
    <property type="match status" value="1"/>
</dbReference>
<dbReference type="SUPFAM" id="SSF161098">
    <property type="entry name" value="MetI-like"/>
    <property type="match status" value="1"/>
</dbReference>
<dbReference type="Proteomes" id="UP000470384">
    <property type="component" value="Unassembled WGS sequence"/>
</dbReference>
<keyword evidence="4 7" id="KW-0812">Transmembrane</keyword>
<reference evidence="9 10" key="1">
    <citation type="journal article" date="2016" name="Int. J. Syst. Evol. Microbiol.">
        <title>Pyruvatibacter mobilis gen. nov., sp. nov., a marine bacterium from the culture broth of Picochlorum sp. 122.</title>
        <authorList>
            <person name="Wang G."/>
            <person name="Tang M."/>
            <person name="Wu H."/>
            <person name="Dai S."/>
            <person name="Li T."/>
            <person name="Chen C."/>
            <person name="He H."/>
            <person name="Fan J."/>
            <person name="Xiang W."/>
            <person name="Li X."/>
        </authorList>
    </citation>
    <scope>NUCLEOTIDE SEQUENCE [LARGE SCALE GENOMIC DNA]</scope>
    <source>
        <strain evidence="9 10">GYP-11</strain>
    </source>
</reference>
<dbReference type="GO" id="GO:0005275">
    <property type="term" value="F:amine transmembrane transporter activity"/>
    <property type="evidence" value="ECO:0007669"/>
    <property type="project" value="TreeGrafter"/>
</dbReference>
<feature type="transmembrane region" description="Helical" evidence="7">
    <location>
        <begin position="138"/>
        <end position="165"/>
    </location>
</feature>
<dbReference type="PROSITE" id="PS50928">
    <property type="entry name" value="ABC_TM1"/>
    <property type="match status" value="1"/>
</dbReference>
<dbReference type="Gene3D" id="1.10.3720.10">
    <property type="entry name" value="MetI-like"/>
    <property type="match status" value="1"/>
</dbReference>
<evidence type="ECO:0000256" key="1">
    <source>
        <dbReference type="ARBA" id="ARBA00004651"/>
    </source>
</evidence>
<dbReference type="EMBL" id="WXYQ01000006">
    <property type="protein sequence ID" value="NBG95929.1"/>
    <property type="molecule type" value="Genomic_DNA"/>
</dbReference>
<dbReference type="CDD" id="cd06261">
    <property type="entry name" value="TM_PBP2"/>
    <property type="match status" value="1"/>
</dbReference>
<feature type="transmembrane region" description="Helical" evidence="7">
    <location>
        <begin position="70"/>
        <end position="88"/>
    </location>
</feature>
<evidence type="ECO:0000256" key="7">
    <source>
        <dbReference type="RuleBase" id="RU363032"/>
    </source>
</evidence>
<keyword evidence="6 7" id="KW-0472">Membrane</keyword>
<dbReference type="GO" id="GO:0015871">
    <property type="term" value="P:choline transport"/>
    <property type="evidence" value="ECO:0007669"/>
    <property type="project" value="TreeGrafter"/>
</dbReference>
<dbReference type="InterPro" id="IPR000515">
    <property type="entry name" value="MetI-like"/>
</dbReference>